<dbReference type="Gene3D" id="3.40.50.2300">
    <property type="match status" value="1"/>
</dbReference>
<dbReference type="Pfam" id="PF00211">
    <property type="entry name" value="Guanylate_cyc"/>
    <property type="match status" value="1"/>
</dbReference>
<feature type="domain" description="Guanylate cyclase" evidence="2">
    <location>
        <begin position="182"/>
        <end position="307"/>
    </location>
</feature>
<organism evidence="3 4">
    <name type="scientific">Sediminispirochaeta smaragdinae (strain DSM 11293 / JCM 15392 / SEBR 4228)</name>
    <name type="common">Spirochaeta smaragdinae</name>
    <dbReference type="NCBI Taxonomy" id="573413"/>
    <lineage>
        <taxon>Bacteria</taxon>
        <taxon>Pseudomonadati</taxon>
        <taxon>Spirochaetota</taxon>
        <taxon>Spirochaetia</taxon>
        <taxon>Spirochaetales</taxon>
        <taxon>Spirochaetaceae</taxon>
        <taxon>Sediminispirochaeta</taxon>
    </lineage>
</organism>
<dbReference type="AlphaFoldDB" id="E1RA75"/>
<dbReference type="InterPro" id="IPR001054">
    <property type="entry name" value="A/G_cyclase"/>
</dbReference>
<reference evidence="3 4" key="1">
    <citation type="journal article" date="2010" name="Stand. Genomic Sci.">
        <title>Complete genome sequence of Spirochaeta smaragdinae type strain (SEBR 4228).</title>
        <authorList>
            <person name="Mavromatis K."/>
            <person name="Yasawong M."/>
            <person name="Chertkov O."/>
            <person name="Lapidus A."/>
            <person name="Lucas S."/>
            <person name="Nolan M."/>
            <person name="Del Rio T.G."/>
            <person name="Tice H."/>
            <person name="Cheng J.F."/>
            <person name="Pitluck S."/>
            <person name="Liolios K."/>
            <person name="Ivanova N."/>
            <person name="Tapia R."/>
            <person name="Han C."/>
            <person name="Bruce D."/>
            <person name="Goodwin L."/>
            <person name="Pati A."/>
            <person name="Chen A."/>
            <person name="Palaniappan K."/>
            <person name="Land M."/>
            <person name="Hauser L."/>
            <person name="Chang Y.J."/>
            <person name="Jeffries C.D."/>
            <person name="Detter J.C."/>
            <person name="Rohde M."/>
            <person name="Brambilla E."/>
            <person name="Spring S."/>
            <person name="Goker M."/>
            <person name="Sikorski J."/>
            <person name="Woyke T."/>
            <person name="Bristow J."/>
            <person name="Eisen J.A."/>
            <person name="Markowitz V."/>
            <person name="Hugenholtz P."/>
            <person name="Klenk H.P."/>
            <person name="Kyrpides N.C."/>
        </authorList>
    </citation>
    <scope>NUCLEOTIDE SEQUENCE [LARGE SCALE GENOMIC DNA]</scope>
    <source>
        <strain evidence="4">DSM 11293 / JCM 15392 / SEBR 4228</strain>
    </source>
</reference>
<dbReference type="PANTHER" id="PTHR43081:SF1">
    <property type="entry name" value="ADENYLATE CYCLASE, TERMINAL-DIFFERENTIATION SPECIFIC"/>
    <property type="match status" value="1"/>
</dbReference>
<sequence>MEGTILIVSNLPIDTTKIRRYLAEHKIGDFDVVKVETEAAAEEIFYGGGGVDCIVAQSEMTGTVALLKEMKQDEMFRHVPILLIIKGNETKLINEVYDSGFDAHIVYTDIHCLPQRIRPLIVMNVMYRNMMKQVGDLHEKAISDFILLDLIKNYIPKTIWDIAKTFAHEQKISIPEEELDLTIVFADIKGFTAMTQHMEPRQVVSILNTVFEVAAKHIYQNHGDIDKYIGDAFFAVFTKAKEAVTAMTAMQDELEQINLQRKNQEHSPVEFRVGIHSGPIIRGNVGGHDRYDNTLIGDTVNTASRLEHIAPAGGIVISEETRTRIGITLPESCKSETELRGRDSKITVYNAFSFLRSKLLAPQDKS</sequence>
<evidence type="ECO:0000313" key="3">
    <source>
        <dbReference type="EMBL" id="ADK79366.1"/>
    </source>
</evidence>
<feature type="coiled-coil region" evidence="1">
    <location>
        <begin position="240"/>
        <end position="267"/>
    </location>
</feature>
<dbReference type="EMBL" id="CP002116">
    <property type="protein sequence ID" value="ADK79366.1"/>
    <property type="molecule type" value="Genomic_DNA"/>
</dbReference>
<evidence type="ECO:0000259" key="2">
    <source>
        <dbReference type="PROSITE" id="PS50125"/>
    </source>
</evidence>
<dbReference type="PROSITE" id="PS50125">
    <property type="entry name" value="GUANYLATE_CYCLASE_2"/>
    <property type="match status" value="1"/>
</dbReference>
<dbReference type="GO" id="GO:0035556">
    <property type="term" value="P:intracellular signal transduction"/>
    <property type="evidence" value="ECO:0007669"/>
    <property type="project" value="InterPro"/>
</dbReference>
<dbReference type="GO" id="GO:0004016">
    <property type="term" value="F:adenylate cyclase activity"/>
    <property type="evidence" value="ECO:0007669"/>
    <property type="project" value="UniProtKB-ARBA"/>
</dbReference>
<dbReference type="STRING" id="573413.Spirs_0209"/>
<protein>
    <submittedName>
        <fullName evidence="3">Adenylate/guanylate cyclase</fullName>
    </submittedName>
</protein>
<gene>
    <name evidence="3" type="ordered locus">Spirs_0209</name>
</gene>
<name>E1RA75_SEDSS</name>
<dbReference type="KEGG" id="ssm:Spirs_0209"/>
<dbReference type="InterPro" id="IPR050697">
    <property type="entry name" value="Adenylyl/Guanylyl_Cyclase_3/4"/>
</dbReference>
<dbReference type="Gene3D" id="3.30.70.1230">
    <property type="entry name" value="Nucleotide cyclase"/>
    <property type="match status" value="1"/>
</dbReference>
<dbReference type="HOGENOM" id="CLU_000445_110_2_12"/>
<dbReference type="RefSeq" id="WP_013252830.1">
    <property type="nucleotide sequence ID" value="NC_014364.1"/>
</dbReference>
<evidence type="ECO:0000256" key="1">
    <source>
        <dbReference type="SAM" id="Coils"/>
    </source>
</evidence>
<evidence type="ECO:0000313" key="4">
    <source>
        <dbReference type="Proteomes" id="UP000002318"/>
    </source>
</evidence>
<keyword evidence="1" id="KW-0175">Coiled coil</keyword>
<dbReference type="Proteomes" id="UP000002318">
    <property type="component" value="Chromosome"/>
</dbReference>
<dbReference type="OrthoDB" id="9806704at2"/>
<dbReference type="CDD" id="cd07302">
    <property type="entry name" value="CHD"/>
    <property type="match status" value="1"/>
</dbReference>
<dbReference type="GO" id="GO:0009190">
    <property type="term" value="P:cyclic nucleotide biosynthetic process"/>
    <property type="evidence" value="ECO:0007669"/>
    <property type="project" value="InterPro"/>
</dbReference>
<keyword evidence="4" id="KW-1185">Reference proteome</keyword>
<dbReference type="SMART" id="SM00044">
    <property type="entry name" value="CYCc"/>
    <property type="match status" value="1"/>
</dbReference>
<dbReference type="eggNOG" id="COG2114">
    <property type="taxonomic scope" value="Bacteria"/>
</dbReference>
<dbReference type="InterPro" id="IPR029787">
    <property type="entry name" value="Nucleotide_cyclase"/>
</dbReference>
<dbReference type="PANTHER" id="PTHR43081">
    <property type="entry name" value="ADENYLATE CYCLASE, TERMINAL-DIFFERENTIATION SPECIFIC-RELATED"/>
    <property type="match status" value="1"/>
</dbReference>
<dbReference type="SUPFAM" id="SSF55073">
    <property type="entry name" value="Nucleotide cyclase"/>
    <property type="match status" value="1"/>
</dbReference>
<accession>E1RA75</accession>
<proteinExistence type="predicted"/>